<keyword evidence="2" id="KW-1133">Transmembrane helix</keyword>
<dbReference type="Proteomes" id="UP000280307">
    <property type="component" value="Unassembled WGS sequence"/>
</dbReference>
<dbReference type="PANTHER" id="PTHR33392">
    <property type="entry name" value="POLYISOPRENYL-TEICHOIC ACID--PEPTIDOGLYCAN TEICHOIC ACID TRANSFERASE TAGU"/>
    <property type="match status" value="1"/>
</dbReference>
<dbReference type="Gene3D" id="3.30.70.2390">
    <property type="match status" value="1"/>
</dbReference>
<protein>
    <submittedName>
        <fullName evidence="5">LytR family transcriptional regulator</fullName>
    </submittedName>
</protein>
<proteinExistence type="inferred from homology"/>
<name>A0A426TQQ2_9CHLR</name>
<dbReference type="EMBL" id="RSAS01000928">
    <property type="protein sequence ID" value="RRR65631.1"/>
    <property type="molecule type" value="Genomic_DNA"/>
</dbReference>
<gene>
    <name evidence="5" type="ORF">EI684_22580</name>
</gene>
<evidence type="ECO:0000313" key="6">
    <source>
        <dbReference type="Proteomes" id="UP000280307"/>
    </source>
</evidence>
<evidence type="ECO:0000256" key="2">
    <source>
        <dbReference type="SAM" id="Phobius"/>
    </source>
</evidence>
<dbReference type="AlphaFoldDB" id="A0A426TQQ2"/>
<dbReference type="InterPro" id="IPR050922">
    <property type="entry name" value="LytR/CpsA/Psr_CW_biosynth"/>
</dbReference>
<feature type="transmembrane region" description="Helical" evidence="2">
    <location>
        <begin position="36"/>
        <end position="58"/>
    </location>
</feature>
<keyword evidence="2" id="KW-0472">Membrane</keyword>
<evidence type="ECO:0000256" key="1">
    <source>
        <dbReference type="ARBA" id="ARBA00006068"/>
    </source>
</evidence>
<evidence type="ECO:0000313" key="5">
    <source>
        <dbReference type="EMBL" id="RRR65631.1"/>
    </source>
</evidence>
<comment type="similarity">
    <text evidence="1">Belongs to the LytR/CpsA/Psr (LCP) family.</text>
</comment>
<dbReference type="NCBIfam" id="TIGR00350">
    <property type="entry name" value="lytR_cpsA_psr"/>
    <property type="match status" value="1"/>
</dbReference>
<comment type="caution">
    <text evidence="5">The sequence shown here is derived from an EMBL/GenBank/DDBJ whole genome shotgun (WGS) entry which is preliminary data.</text>
</comment>
<feature type="domain" description="Cell envelope-related transcriptional attenuator" evidence="3">
    <location>
        <begin position="108"/>
        <end position="274"/>
    </location>
</feature>
<evidence type="ECO:0000259" key="3">
    <source>
        <dbReference type="Pfam" id="PF03816"/>
    </source>
</evidence>
<dbReference type="Gene3D" id="3.40.630.190">
    <property type="entry name" value="LCP protein"/>
    <property type="match status" value="1"/>
</dbReference>
<dbReference type="PANTHER" id="PTHR33392:SF6">
    <property type="entry name" value="POLYISOPRENYL-TEICHOIC ACID--PEPTIDOGLYCAN TEICHOIC ACID TRANSFERASE TAGU"/>
    <property type="match status" value="1"/>
</dbReference>
<dbReference type="InterPro" id="IPR004474">
    <property type="entry name" value="LytR_CpsA_psr"/>
</dbReference>
<feature type="domain" description="LytR/CpsA/Psr regulator C-terminal" evidence="4">
    <location>
        <begin position="369"/>
        <end position="461"/>
    </location>
</feature>
<dbReference type="Pfam" id="PF13399">
    <property type="entry name" value="LytR_C"/>
    <property type="match status" value="1"/>
</dbReference>
<reference evidence="5 6" key="1">
    <citation type="submission" date="2018-12" db="EMBL/GenBank/DDBJ databases">
        <title>Genome Sequence of Candidatus Viridilinea halotolerans isolated from saline sulfide-rich spring.</title>
        <authorList>
            <person name="Grouzdev D.S."/>
            <person name="Burganskaya E.I."/>
            <person name="Krutkina M.S."/>
            <person name="Sukhacheva M.V."/>
            <person name="Gorlenko V.M."/>
        </authorList>
    </citation>
    <scope>NUCLEOTIDE SEQUENCE [LARGE SCALE GENOMIC DNA]</scope>
    <source>
        <strain evidence="5">Chok-6</strain>
    </source>
</reference>
<accession>A0A426TQQ2</accession>
<organism evidence="5 6">
    <name type="scientific">Candidatus Viridilinea halotolerans</name>
    <dbReference type="NCBI Taxonomy" id="2491704"/>
    <lineage>
        <taxon>Bacteria</taxon>
        <taxon>Bacillati</taxon>
        <taxon>Chloroflexota</taxon>
        <taxon>Chloroflexia</taxon>
        <taxon>Chloroflexales</taxon>
        <taxon>Chloroflexineae</taxon>
        <taxon>Oscillochloridaceae</taxon>
        <taxon>Candidatus Viridilinea</taxon>
    </lineage>
</organism>
<sequence length="466" mass="49965">MPTRPTYRTARERVAARRAALGGGPPRRRRRSCTPFVLAALLIFALVGTLVFALVNWASGTLQGFEQADPRRPGAEGDTTNLPASLREPFNVLLIGLDSRDSPEDGIRSDTLILVHVHPSGRWAGMLALPRDSMVQIPNLGIRKINTAYTYGYNNAATLYGAGTEPTAAGGAMAAETVAAFLNLPVDYIAQVDFNGFQRVIDTLGGLTLDVERPLLDPSYPTADYGYERLYIPAGLQVMDGATALRFARSRHSTSDFDRAARQQQVLRALLNDLRARDLLSQASLLPDLARSLETSVSTTLPLRDLETLQGLAELAQALDPEAILTLSLNPNDVRIVAEDGSNIYWEPNDVAAQVARLLAGPEGSSALVRIQILNGTNTQGLAGRVSARLSAQGFNVNSPADAPVRTGETRLIDYSGHPETLGRLATTLGLNPGQVYASPPADAPPAPYQSDIVLLLGADFQEGQP</sequence>
<keyword evidence="2" id="KW-0812">Transmembrane</keyword>
<dbReference type="Pfam" id="PF03816">
    <property type="entry name" value="LytR_cpsA_psr"/>
    <property type="match status" value="1"/>
</dbReference>
<evidence type="ECO:0000259" key="4">
    <source>
        <dbReference type="Pfam" id="PF13399"/>
    </source>
</evidence>
<dbReference type="InterPro" id="IPR027381">
    <property type="entry name" value="LytR/CpsA/Psr_C"/>
</dbReference>